<organism evidence="2 3">
    <name type="scientific">Camelimonas fluminis</name>
    <dbReference type="NCBI Taxonomy" id="1576911"/>
    <lineage>
        <taxon>Bacteria</taxon>
        <taxon>Pseudomonadati</taxon>
        <taxon>Pseudomonadota</taxon>
        <taxon>Alphaproteobacteria</taxon>
        <taxon>Hyphomicrobiales</taxon>
        <taxon>Chelatococcaceae</taxon>
        <taxon>Camelimonas</taxon>
    </lineage>
</organism>
<evidence type="ECO:0000313" key="3">
    <source>
        <dbReference type="Proteomes" id="UP001595704"/>
    </source>
</evidence>
<keyword evidence="3" id="KW-1185">Reference proteome</keyword>
<comment type="caution">
    <text evidence="2">The sequence shown here is derived from an EMBL/GenBank/DDBJ whole genome shotgun (WGS) entry which is preliminary data.</text>
</comment>
<dbReference type="SUPFAM" id="SSF103515">
    <property type="entry name" value="Autotransporter"/>
    <property type="match status" value="1"/>
</dbReference>
<dbReference type="EMBL" id="JBHRYC010000091">
    <property type="protein sequence ID" value="MFC3639333.1"/>
    <property type="molecule type" value="Genomic_DNA"/>
</dbReference>
<accession>A0ABV7ULE6</accession>
<dbReference type="SMART" id="SM00869">
    <property type="entry name" value="Autotransporter"/>
    <property type="match status" value="1"/>
</dbReference>
<dbReference type="Proteomes" id="UP001595704">
    <property type="component" value="Unassembled WGS sequence"/>
</dbReference>
<dbReference type="Gene3D" id="2.40.128.130">
    <property type="entry name" value="Autotransporter beta-domain"/>
    <property type="match status" value="1"/>
</dbReference>
<dbReference type="InterPro" id="IPR006315">
    <property type="entry name" value="OM_autotransptr_brl_dom"/>
</dbReference>
<dbReference type="PROSITE" id="PS51208">
    <property type="entry name" value="AUTOTRANSPORTER"/>
    <property type="match status" value="1"/>
</dbReference>
<name>A0ABV7ULE6_9HYPH</name>
<evidence type="ECO:0000259" key="1">
    <source>
        <dbReference type="PROSITE" id="PS51208"/>
    </source>
</evidence>
<gene>
    <name evidence="2" type="ORF">ACFONL_18495</name>
</gene>
<dbReference type="NCBIfam" id="TIGR01414">
    <property type="entry name" value="autotrans_barl"/>
    <property type="match status" value="1"/>
</dbReference>
<reference evidence="3" key="1">
    <citation type="journal article" date="2019" name="Int. J. Syst. Evol. Microbiol.">
        <title>The Global Catalogue of Microorganisms (GCM) 10K type strain sequencing project: providing services to taxonomists for standard genome sequencing and annotation.</title>
        <authorList>
            <consortium name="The Broad Institute Genomics Platform"/>
            <consortium name="The Broad Institute Genome Sequencing Center for Infectious Disease"/>
            <person name="Wu L."/>
            <person name="Ma J."/>
        </authorList>
    </citation>
    <scope>NUCLEOTIDE SEQUENCE [LARGE SCALE GENOMIC DNA]</scope>
    <source>
        <strain evidence="3">KCTC 42282</strain>
    </source>
</reference>
<evidence type="ECO:0000313" key="2">
    <source>
        <dbReference type="EMBL" id="MFC3639333.1"/>
    </source>
</evidence>
<feature type="domain" description="Autotransporter" evidence="1">
    <location>
        <begin position="591"/>
        <end position="897"/>
    </location>
</feature>
<dbReference type="RefSeq" id="WP_244643268.1">
    <property type="nucleotide sequence ID" value="NZ_BNCG01000037.1"/>
</dbReference>
<protein>
    <submittedName>
        <fullName evidence="2">Autotransporter domain-containing protein</fullName>
    </submittedName>
</protein>
<proteinExistence type="predicted"/>
<dbReference type="InterPro" id="IPR005546">
    <property type="entry name" value="Autotransporte_beta"/>
</dbReference>
<sequence>MPVATANGVNYPDAIGSSPYGPSFGNQGGVLRTVGSYMTAASSPYDLSYLYDGATAPNQQITPLAYPSAPGNPTLYTIAHSTFGDTVVGNYDTRLATGNAMIYTISTGSYATNNKPGAISTTAYGVYGDMIAGGYAEVGPGGGIGFEHGYLYNKITGTWTTYDHPAAIITHLEGITGAGRSGEYNMVADWVTPDGVVHAGVLHVDALGIPTWHEINIPGATLVSSNSAYGDTVVGIYLLPGSTTPNGFVATIPGIYNPIRNVGALTSSADNAAALSGRKGDDIVNSGSVRVSGNGGIGIRGETYGVLTNSGTVVATGPLGAAVEMHGLYGTLLNYGVLQAPAVADALRTGPDSFGTVIVNTGVIDGRIAATAGPQKRFENSGWIGVTGTGVPITHLIGGVFAQTQVGTLSLRVGADGNDALGVKGVARLAGTLAVPFQTSLLLNSYTLVGATDGMTGSFTTLATSGLPDYVSAALAYTGTSVVLNLTSQMAQQPGLSANQSAVSGAVDGFFNGNAQTNTGNTASAALGHLYGLGQPQLGAALGMLSGEIHAALPSGLNRESGLVRETILDRLRGRVASAPFAADPKLPRSIDPAAVGVWGEAIGAWERAGSDRNASTVQRQTGGFIFGADVLAPAATLPEGIRLGIAGGYLTTNVDVDRLLSHGTTSSAFGALYAGTSIGPWRLAAGGVYMGSRVETNRAIQFGPFSDFANAKQDAASLQAFGEAGYSLLAGQGAVGGLSYTATVEPFVNAAAIRLRVDGFSERGGDSALAGFSRDYDLGVTTIGARLEARFEAPALPGANTVTGGQFVLRASLGWRAAFGDVDPAALLAFRSSLNSGDSLSAFEISSVPVDRSAVVVGVGLDWQVSSAVTLGASYGAQAGSNATDQTLKGRFNVRF</sequence>
<dbReference type="InterPro" id="IPR036709">
    <property type="entry name" value="Autotransporte_beta_dom_sf"/>
</dbReference>
<dbReference type="Pfam" id="PF03797">
    <property type="entry name" value="Autotransporter"/>
    <property type="match status" value="1"/>
</dbReference>